<feature type="compositionally biased region" description="Polar residues" evidence="2">
    <location>
        <begin position="66"/>
        <end position="82"/>
    </location>
</feature>
<keyword evidence="1" id="KW-0175">Coiled coil</keyword>
<evidence type="ECO:0000256" key="2">
    <source>
        <dbReference type="SAM" id="MobiDB-lite"/>
    </source>
</evidence>
<evidence type="ECO:0000313" key="4">
    <source>
        <dbReference type="Proteomes" id="UP001151295"/>
    </source>
</evidence>
<comment type="caution">
    <text evidence="3">The sequence shown here is derived from an EMBL/GenBank/DDBJ whole genome shotgun (WGS) entry which is preliminary data.</text>
</comment>
<organism evidence="3 4">
    <name type="scientific">Coemansia umbellata</name>
    <dbReference type="NCBI Taxonomy" id="1424467"/>
    <lineage>
        <taxon>Eukaryota</taxon>
        <taxon>Fungi</taxon>
        <taxon>Fungi incertae sedis</taxon>
        <taxon>Zoopagomycota</taxon>
        <taxon>Kickxellomycotina</taxon>
        <taxon>Kickxellomycetes</taxon>
        <taxon>Kickxellales</taxon>
        <taxon>Kickxellaceae</taxon>
        <taxon>Coemansia</taxon>
    </lineage>
</organism>
<name>A0ABQ8PTP6_9FUNG</name>
<sequence>MSLSHDEPATTSAVLPNGKRLSDLLDDSYDQNSVLPPVYAANAGGSSHSALVKPEEAPTPAAEQASPVQRQHQLQSHASPRRQSLADYTADAYPQHMRSSRNSSASPTHNQTPPFNSYHRTNTGGTTPGRRQPSHPLPHHSPSNASSTPPRIRQTRSEIHRSHDGSASQALTPAHDESKISGYQLWLPWEETALVDWLFEPINCKLFNEPRRKKECHERIIREILPSKTSRAIEGKIRTLEKRYQKAAAEIQREDFARTHPEKRPEEVAEALCNNFYKLETIFNPTNNQPRNSHSPSAQPQQKKRQLPWINRSTLQPNTGAASHPDTTAGSSSSSQMHAILGYDHASRSSPLTSAPNAGSKGGKASGNGGGSSSNAGSTLSVPRSPPPRITTAESLPLPYRMLAHGRKIAPKRGVDGGSPVDAADMNGDAPVMMGQNKRSRTFPSMLQNRRSPGYHHHLQQQQQQQQQQHQNQLQQKQQQQQHQQQQQQPQQKPLHPPAMDLRNANNPQIQQQLQQQQQQQQRAFENGIRYSYDISATGRPATATLPLMPIASPMGGHAVHQPVSASIATQQQHYQQPLTPSAPNASLRDTYEHGHIRSVSNSAILGTREELEWLQFNLRREELEFRKTVFAQEQDIEAKRVRLEERKLDVQKRELELENRRIEMQQQQMDLQMETMKSMSVMLNQMAKQMSGLLGTALGSDKEAASSKAVDSESK</sequence>
<keyword evidence="4" id="KW-1185">Reference proteome</keyword>
<reference evidence="3" key="1">
    <citation type="submission" date="2022-07" db="EMBL/GenBank/DDBJ databases">
        <title>Phylogenomic reconstructions and comparative analyses of Kickxellomycotina fungi.</title>
        <authorList>
            <person name="Reynolds N.K."/>
            <person name="Stajich J.E."/>
            <person name="Barry K."/>
            <person name="Grigoriev I.V."/>
            <person name="Crous P."/>
            <person name="Smith M.E."/>
        </authorList>
    </citation>
    <scope>NUCLEOTIDE SEQUENCE</scope>
    <source>
        <strain evidence="3">BCRC 34882</strain>
    </source>
</reference>
<feature type="coiled-coil region" evidence="1">
    <location>
        <begin position="634"/>
        <end position="673"/>
    </location>
</feature>
<feature type="compositionally biased region" description="Gly residues" evidence="2">
    <location>
        <begin position="360"/>
        <end position="372"/>
    </location>
</feature>
<proteinExistence type="predicted"/>
<protein>
    <submittedName>
        <fullName evidence="3">Uncharacterized protein</fullName>
    </submittedName>
</protein>
<accession>A0ABQ8PTP6</accession>
<evidence type="ECO:0000256" key="1">
    <source>
        <dbReference type="SAM" id="Coils"/>
    </source>
</evidence>
<gene>
    <name evidence="3" type="ORF">EDC05_000931</name>
</gene>
<feature type="compositionally biased region" description="Basic and acidic residues" evidence="2">
    <location>
        <begin position="155"/>
        <end position="164"/>
    </location>
</feature>
<feature type="compositionally biased region" description="Polar residues" evidence="2">
    <location>
        <begin position="283"/>
        <end position="301"/>
    </location>
</feature>
<feature type="compositionally biased region" description="Polar residues" evidence="2">
    <location>
        <begin position="311"/>
        <end position="337"/>
    </location>
</feature>
<feature type="compositionally biased region" description="Low complexity" evidence="2">
    <location>
        <begin position="120"/>
        <end position="131"/>
    </location>
</feature>
<feature type="compositionally biased region" description="Polar residues" evidence="2">
    <location>
        <begin position="100"/>
        <end position="119"/>
    </location>
</feature>
<feature type="region of interest" description="Disordered" evidence="2">
    <location>
        <begin position="283"/>
        <end position="503"/>
    </location>
</feature>
<feature type="region of interest" description="Disordered" evidence="2">
    <location>
        <begin position="1"/>
        <end position="175"/>
    </location>
</feature>
<dbReference type="Proteomes" id="UP001151295">
    <property type="component" value="Unassembled WGS sequence"/>
</dbReference>
<feature type="compositionally biased region" description="Low complexity" evidence="2">
    <location>
        <begin position="460"/>
        <end position="494"/>
    </location>
</feature>
<dbReference type="EMBL" id="JANBQD010000006">
    <property type="protein sequence ID" value="KAJ1995379.1"/>
    <property type="molecule type" value="Genomic_DNA"/>
</dbReference>
<evidence type="ECO:0000313" key="3">
    <source>
        <dbReference type="EMBL" id="KAJ1995379.1"/>
    </source>
</evidence>
<feature type="compositionally biased region" description="Polar residues" evidence="2">
    <location>
        <begin position="442"/>
        <end position="451"/>
    </location>
</feature>